<dbReference type="RefSeq" id="WP_153651533.1">
    <property type="nucleotide sequence ID" value="NZ_CP045737.1"/>
</dbReference>
<organism evidence="2 3">
    <name type="scientific">Aeromicrobium yanjiei</name>
    <dbReference type="NCBI Taxonomy" id="2662028"/>
    <lineage>
        <taxon>Bacteria</taxon>
        <taxon>Bacillati</taxon>
        <taxon>Actinomycetota</taxon>
        <taxon>Actinomycetes</taxon>
        <taxon>Propionibacteriales</taxon>
        <taxon>Nocardioidaceae</taxon>
        <taxon>Aeromicrobium</taxon>
    </lineage>
</organism>
<sequence>MTPRFGSVDELLAAARADLTRLDPHQAVARVAAGALIVDIRPAWQREADGEIPGSVIVERNHLEWRLHPASGASLAVATKGQEWIVVCTEGYTSSLAASALVSLGLSASDIAGGIHAWRAAGLPVVPGPTAVECRVGNGAATP</sequence>
<dbReference type="Gene3D" id="3.40.250.10">
    <property type="entry name" value="Rhodanese-like domain"/>
    <property type="match status" value="1"/>
</dbReference>
<keyword evidence="2" id="KW-0808">Transferase</keyword>
<keyword evidence="3" id="KW-1185">Reference proteome</keyword>
<feature type="domain" description="Rhodanese" evidence="1">
    <location>
        <begin position="31"/>
        <end position="127"/>
    </location>
</feature>
<name>A0A5Q2MF22_9ACTN</name>
<dbReference type="PANTHER" id="PTHR44086:SF10">
    <property type="entry name" value="THIOSULFATE SULFURTRANSFERASE_RHODANESE-LIKE DOMAIN-CONTAINING PROTEIN 3"/>
    <property type="match status" value="1"/>
</dbReference>
<dbReference type="PROSITE" id="PS50206">
    <property type="entry name" value="RHODANESE_3"/>
    <property type="match status" value="1"/>
</dbReference>
<dbReference type="SUPFAM" id="SSF52821">
    <property type="entry name" value="Rhodanese/Cell cycle control phosphatase"/>
    <property type="match status" value="1"/>
</dbReference>
<dbReference type="InterPro" id="IPR036873">
    <property type="entry name" value="Rhodanese-like_dom_sf"/>
</dbReference>
<dbReference type="EMBL" id="CP045737">
    <property type="protein sequence ID" value="QGG40261.1"/>
    <property type="molecule type" value="Genomic_DNA"/>
</dbReference>
<evidence type="ECO:0000259" key="1">
    <source>
        <dbReference type="PROSITE" id="PS50206"/>
    </source>
</evidence>
<dbReference type="PANTHER" id="PTHR44086">
    <property type="entry name" value="THIOSULFATE SULFURTRANSFERASE RDL2, MITOCHONDRIAL-RELATED"/>
    <property type="match status" value="1"/>
</dbReference>
<evidence type="ECO:0000313" key="3">
    <source>
        <dbReference type="Proteomes" id="UP000392064"/>
    </source>
</evidence>
<dbReference type="Proteomes" id="UP000392064">
    <property type="component" value="Chromosome"/>
</dbReference>
<proteinExistence type="predicted"/>
<dbReference type="SMART" id="SM00450">
    <property type="entry name" value="RHOD"/>
    <property type="match status" value="1"/>
</dbReference>
<gene>
    <name evidence="2" type="ORF">GEV26_02105</name>
</gene>
<dbReference type="Pfam" id="PF00581">
    <property type="entry name" value="Rhodanese"/>
    <property type="match status" value="1"/>
</dbReference>
<dbReference type="GO" id="GO:0004792">
    <property type="term" value="F:thiosulfate-cyanide sulfurtransferase activity"/>
    <property type="evidence" value="ECO:0007669"/>
    <property type="project" value="TreeGrafter"/>
</dbReference>
<dbReference type="InterPro" id="IPR001763">
    <property type="entry name" value="Rhodanese-like_dom"/>
</dbReference>
<dbReference type="KEGG" id="aef:GEV26_02105"/>
<dbReference type="AlphaFoldDB" id="A0A5Q2MF22"/>
<accession>A0A5Q2MF22</accession>
<protein>
    <submittedName>
        <fullName evidence="2">Sulfurtransferase</fullName>
    </submittedName>
</protein>
<evidence type="ECO:0000313" key="2">
    <source>
        <dbReference type="EMBL" id="QGG40261.1"/>
    </source>
</evidence>
<reference evidence="2 3" key="1">
    <citation type="submission" date="2019-11" db="EMBL/GenBank/DDBJ databases">
        <authorList>
            <person name="Li J."/>
        </authorList>
    </citation>
    <scope>NUCLEOTIDE SEQUENCE [LARGE SCALE GENOMIC DNA]</scope>
    <source>
        <strain evidence="2 3">MF47</strain>
    </source>
</reference>